<reference evidence="2 3" key="1">
    <citation type="submission" date="2023-11" db="EMBL/GenBank/DDBJ databases">
        <title>Halocaridina rubra genome assembly.</title>
        <authorList>
            <person name="Smith C."/>
        </authorList>
    </citation>
    <scope>NUCLEOTIDE SEQUENCE [LARGE SCALE GENOMIC DNA]</scope>
    <source>
        <strain evidence="2">EP-1</strain>
        <tissue evidence="2">Whole</tissue>
    </source>
</reference>
<gene>
    <name evidence="2" type="ORF">SK128_025062</name>
</gene>
<dbReference type="AlphaFoldDB" id="A0AAN8WIX8"/>
<feature type="region of interest" description="Disordered" evidence="1">
    <location>
        <begin position="13"/>
        <end position="34"/>
    </location>
</feature>
<dbReference type="EMBL" id="JAXCGZ010020994">
    <property type="protein sequence ID" value="KAK7062968.1"/>
    <property type="molecule type" value="Genomic_DNA"/>
</dbReference>
<name>A0AAN8WIX8_HALRR</name>
<keyword evidence="3" id="KW-1185">Reference proteome</keyword>
<sequence>KTADRLLKRLLSENSAQLDKHEKERVSQQEPSCSKDAVEIEAGKGANDDPLLAGQDIEELRDNSTEQGTFSTLDVNMEFKSFEVSLEITENLDKLYKALLSVKPTSVKSERAVSAVGMYLTKPR</sequence>
<feature type="compositionally biased region" description="Basic and acidic residues" evidence="1">
    <location>
        <begin position="18"/>
        <end position="27"/>
    </location>
</feature>
<organism evidence="2 3">
    <name type="scientific">Halocaridina rubra</name>
    <name type="common">Hawaiian red shrimp</name>
    <dbReference type="NCBI Taxonomy" id="373956"/>
    <lineage>
        <taxon>Eukaryota</taxon>
        <taxon>Metazoa</taxon>
        <taxon>Ecdysozoa</taxon>
        <taxon>Arthropoda</taxon>
        <taxon>Crustacea</taxon>
        <taxon>Multicrustacea</taxon>
        <taxon>Malacostraca</taxon>
        <taxon>Eumalacostraca</taxon>
        <taxon>Eucarida</taxon>
        <taxon>Decapoda</taxon>
        <taxon>Pleocyemata</taxon>
        <taxon>Caridea</taxon>
        <taxon>Atyoidea</taxon>
        <taxon>Atyidae</taxon>
        <taxon>Halocaridina</taxon>
    </lineage>
</organism>
<protein>
    <submittedName>
        <fullName evidence="2">Uncharacterized protein</fullName>
    </submittedName>
</protein>
<comment type="caution">
    <text evidence="2">The sequence shown here is derived from an EMBL/GenBank/DDBJ whole genome shotgun (WGS) entry which is preliminary data.</text>
</comment>
<evidence type="ECO:0000256" key="1">
    <source>
        <dbReference type="SAM" id="MobiDB-lite"/>
    </source>
</evidence>
<evidence type="ECO:0000313" key="3">
    <source>
        <dbReference type="Proteomes" id="UP001381693"/>
    </source>
</evidence>
<proteinExistence type="predicted"/>
<accession>A0AAN8WIX8</accession>
<feature type="non-terminal residue" evidence="2">
    <location>
        <position position="1"/>
    </location>
</feature>
<dbReference type="Proteomes" id="UP001381693">
    <property type="component" value="Unassembled WGS sequence"/>
</dbReference>
<evidence type="ECO:0000313" key="2">
    <source>
        <dbReference type="EMBL" id="KAK7062968.1"/>
    </source>
</evidence>